<reference evidence="8" key="1">
    <citation type="submission" date="2019-01" db="EMBL/GenBank/DDBJ databases">
        <title>Sphingorhabdus lacus sp.nov., isolated from an oligotrophic freshwater lake.</title>
        <authorList>
            <person name="Park M."/>
        </authorList>
    </citation>
    <scope>NUCLEOTIDE SEQUENCE [LARGE SCALE GENOMIC DNA]</scope>
    <source>
        <strain evidence="8">IMCC1753</strain>
    </source>
</reference>
<dbReference type="Proteomes" id="UP000428803">
    <property type="component" value="Chromosome"/>
</dbReference>
<dbReference type="RefSeq" id="WP_158897587.1">
    <property type="nucleotide sequence ID" value="NZ_CP035733.1"/>
</dbReference>
<organism evidence="7 8">
    <name type="scientific">Sphingorhabdus lacus</name>
    <dbReference type="NCBI Taxonomy" id="392610"/>
    <lineage>
        <taxon>Bacteria</taxon>
        <taxon>Pseudomonadati</taxon>
        <taxon>Pseudomonadota</taxon>
        <taxon>Alphaproteobacteria</taxon>
        <taxon>Sphingomonadales</taxon>
        <taxon>Sphingomonadaceae</taxon>
        <taxon>Sphingorhabdus</taxon>
    </lineage>
</organism>
<accession>A0A6I6L4M8</accession>
<evidence type="ECO:0000313" key="8">
    <source>
        <dbReference type="Proteomes" id="UP000428803"/>
    </source>
</evidence>
<dbReference type="OrthoDB" id="7584869at2"/>
<dbReference type="GO" id="GO:0022857">
    <property type="term" value="F:transmembrane transporter activity"/>
    <property type="evidence" value="ECO:0007669"/>
    <property type="project" value="InterPro"/>
</dbReference>
<dbReference type="SUPFAM" id="SSF103473">
    <property type="entry name" value="MFS general substrate transporter"/>
    <property type="match status" value="1"/>
</dbReference>
<evidence type="ECO:0000256" key="3">
    <source>
        <dbReference type="ARBA" id="ARBA00022989"/>
    </source>
</evidence>
<feature type="transmembrane region" description="Helical" evidence="5">
    <location>
        <begin position="21"/>
        <end position="43"/>
    </location>
</feature>
<protein>
    <submittedName>
        <fullName evidence="7">MFS transporter</fullName>
    </submittedName>
</protein>
<evidence type="ECO:0000256" key="2">
    <source>
        <dbReference type="ARBA" id="ARBA00022692"/>
    </source>
</evidence>
<keyword evidence="2 5" id="KW-0812">Transmembrane</keyword>
<keyword evidence="4 5" id="KW-0472">Membrane</keyword>
<dbReference type="Gene3D" id="1.20.1250.20">
    <property type="entry name" value="MFS general substrate transporter like domains"/>
    <property type="match status" value="2"/>
</dbReference>
<dbReference type="PROSITE" id="PS00216">
    <property type="entry name" value="SUGAR_TRANSPORT_1"/>
    <property type="match status" value="1"/>
</dbReference>
<feature type="transmembrane region" description="Helical" evidence="5">
    <location>
        <begin position="63"/>
        <end position="82"/>
    </location>
</feature>
<feature type="transmembrane region" description="Helical" evidence="5">
    <location>
        <begin position="396"/>
        <end position="415"/>
    </location>
</feature>
<dbReference type="PANTHER" id="PTHR23528">
    <property type="match status" value="1"/>
</dbReference>
<evidence type="ECO:0000256" key="1">
    <source>
        <dbReference type="ARBA" id="ARBA00004141"/>
    </source>
</evidence>
<dbReference type="GO" id="GO:0016020">
    <property type="term" value="C:membrane"/>
    <property type="evidence" value="ECO:0007669"/>
    <property type="project" value="UniProtKB-SubCell"/>
</dbReference>
<dbReference type="KEGG" id="slaa:EUU25_00820"/>
<dbReference type="PANTHER" id="PTHR23528:SF1">
    <property type="entry name" value="MAJOR FACILITATOR SUPERFAMILY (MFS) PROFILE DOMAIN-CONTAINING PROTEIN"/>
    <property type="match status" value="1"/>
</dbReference>
<feature type="transmembrane region" description="Helical" evidence="5">
    <location>
        <begin position="302"/>
        <end position="324"/>
    </location>
</feature>
<keyword evidence="8" id="KW-1185">Reference proteome</keyword>
<sequence>MIMQSEAAGTAPDQPVSTGFMLSYLLLVFAIYAALFAPLLATLAIKLGQISADGNKAVDLGTVLAPGAFAALVAAPIFGALSDRTKSRFGRRKLWIVVGCALMGVGLVVMALGSTLLALGAGWFLVQIGANAAMAANNALLPDFVPESQRGKVSALLGIALSLALLTGPYVTQFTTQDNLLMFLVPWALCPIAILLLFRTFKDCPAEPMPPFGAADILGTFWVNPVKFPDFGWAFLSRFLVFMGVAYFLTYQFIFLSDQLKLDEATALETLALSQLITTVVTISCTLLSGWLSDKIGRRKPVVLAAGLFVAAGLIVIATASTIPMFLVGAAIYGVGQGVYFAVDMALVAAVLPNPEDTGKDLGVFNIASVFPQTIAPVIAPVFLSIGAVAGGNLPAVFLAGAVFAVVGAFVVLPIKKTR</sequence>
<comment type="subcellular location">
    <subcellularLocation>
        <location evidence="1">Membrane</location>
        <topology evidence="1">Multi-pass membrane protein</topology>
    </subcellularLocation>
</comment>
<gene>
    <name evidence="7" type="ORF">EUU25_00820</name>
</gene>
<feature type="transmembrane region" description="Helical" evidence="5">
    <location>
        <begin position="123"/>
        <end position="141"/>
    </location>
</feature>
<proteinExistence type="predicted"/>
<dbReference type="InterPro" id="IPR011701">
    <property type="entry name" value="MFS"/>
</dbReference>
<feature type="transmembrane region" description="Helical" evidence="5">
    <location>
        <begin position="180"/>
        <end position="198"/>
    </location>
</feature>
<feature type="transmembrane region" description="Helical" evidence="5">
    <location>
        <begin position="94"/>
        <end position="117"/>
    </location>
</feature>
<feature type="transmembrane region" description="Helical" evidence="5">
    <location>
        <begin position="364"/>
        <end position="390"/>
    </location>
</feature>
<evidence type="ECO:0000313" key="7">
    <source>
        <dbReference type="EMBL" id="QGY79288.1"/>
    </source>
</evidence>
<dbReference type="InterPro" id="IPR036259">
    <property type="entry name" value="MFS_trans_sf"/>
</dbReference>
<feature type="transmembrane region" description="Helical" evidence="5">
    <location>
        <begin position="153"/>
        <end position="174"/>
    </location>
</feature>
<keyword evidence="3 5" id="KW-1133">Transmembrane helix</keyword>
<feature type="domain" description="Major facilitator superfamily (MFS) profile" evidence="6">
    <location>
        <begin position="18"/>
        <end position="419"/>
    </location>
</feature>
<dbReference type="InterPro" id="IPR005829">
    <property type="entry name" value="Sugar_transporter_CS"/>
</dbReference>
<evidence type="ECO:0000256" key="5">
    <source>
        <dbReference type="SAM" id="Phobius"/>
    </source>
</evidence>
<dbReference type="Pfam" id="PF07690">
    <property type="entry name" value="MFS_1"/>
    <property type="match status" value="1"/>
</dbReference>
<dbReference type="InterPro" id="IPR020846">
    <property type="entry name" value="MFS_dom"/>
</dbReference>
<evidence type="ECO:0000259" key="6">
    <source>
        <dbReference type="PROSITE" id="PS50850"/>
    </source>
</evidence>
<feature type="transmembrane region" description="Helical" evidence="5">
    <location>
        <begin position="231"/>
        <end position="251"/>
    </location>
</feature>
<name>A0A6I6L4M8_9SPHN</name>
<dbReference type="EMBL" id="CP035733">
    <property type="protein sequence ID" value="QGY79288.1"/>
    <property type="molecule type" value="Genomic_DNA"/>
</dbReference>
<evidence type="ECO:0000256" key="4">
    <source>
        <dbReference type="ARBA" id="ARBA00023136"/>
    </source>
</evidence>
<feature type="transmembrane region" description="Helical" evidence="5">
    <location>
        <begin position="330"/>
        <end position="352"/>
    </location>
</feature>
<feature type="transmembrane region" description="Helical" evidence="5">
    <location>
        <begin position="271"/>
        <end position="290"/>
    </location>
</feature>
<dbReference type="PROSITE" id="PS50850">
    <property type="entry name" value="MFS"/>
    <property type="match status" value="1"/>
</dbReference>
<dbReference type="AlphaFoldDB" id="A0A6I6L4M8"/>